<dbReference type="WBParaSite" id="HNAJ_0000172801-mRNA-1">
    <property type="protein sequence ID" value="HNAJ_0000172801-mRNA-1"/>
    <property type="gene ID" value="HNAJ_0000172801"/>
</dbReference>
<accession>A0A158QH89</accession>
<evidence type="ECO:0000313" key="1">
    <source>
        <dbReference type="WBParaSite" id="HNAJ_0000172801-mRNA-1"/>
    </source>
</evidence>
<reference evidence="1" key="1">
    <citation type="submission" date="2016-04" db="UniProtKB">
        <authorList>
            <consortium name="WormBaseParasite"/>
        </authorList>
    </citation>
    <scope>IDENTIFICATION</scope>
</reference>
<dbReference type="AlphaFoldDB" id="A0A158QH89"/>
<protein>
    <submittedName>
        <fullName evidence="1">Secreted protein</fullName>
    </submittedName>
</protein>
<name>A0A158QH89_RODNA</name>
<sequence>LRIDFIKSSTTPATRLRTCRTVSQIFLACLSRSNASFKGSDVERGVNHREVNVSITIFLMDSSSFERLRRVTQASKFCLEERMIVCDACRVSSGLSECWLRSRRF</sequence>
<organism evidence="1">
    <name type="scientific">Rodentolepis nana</name>
    <name type="common">Dwarf tapeworm</name>
    <name type="synonym">Hymenolepis nana</name>
    <dbReference type="NCBI Taxonomy" id="102285"/>
    <lineage>
        <taxon>Eukaryota</taxon>
        <taxon>Metazoa</taxon>
        <taxon>Spiralia</taxon>
        <taxon>Lophotrochozoa</taxon>
        <taxon>Platyhelminthes</taxon>
        <taxon>Cestoda</taxon>
        <taxon>Eucestoda</taxon>
        <taxon>Cyclophyllidea</taxon>
        <taxon>Hymenolepididae</taxon>
        <taxon>Rodentolepis</taxon>
    </lineage>
</organism>
<proteinExistence type="predicted"/>